<reference evidence="8" key="1">
    <citation type="submission" date="2018-09" db="EMBL/GenBank/DDBJ databases">
        <authorList>
            <person name="Ashton P.M."/>
            <person name="Dallman T."/>
            <person name="Nair S."/>
            <person name="De Pinna E."/>
            <person name="Peters T."/>
            <person name="Grant K."/>
        </authorList>
    </citation>
    <scope>NUCLEOTIDE SEQUENCE [LARGE SCALE GENOMIC DNA]</scope>
    <source>
        <strain evidence="8">598938</strain>
    </source>
</reference>
<evidence type="ECO:0000256" key="5">
    <source>
        <dbReference type="ARBA" id="ARBA00023136"/>
    </source>
</evidence>
<name>A0A3R1AUG0_SALET</name>
<feature type="transmembrane region" description="Helical" evidence="7">
    <location>
        <begin position="390"/>
        <end position="408"/>
    </location>
</feature>
<comment type="subcellular location">
    <subcellularLocation>
        <location evidence="1">Cell membrane</location>
        <topology evidence="1">Multi-pass membrane protein</topology>
    </subcellularLocation>
</comment>
<dbReference type="InterPro" id="IPR002797">
    <property type="entry name" value="Polysacc_synth"/>
</dbReference>
<keyword evidence="3 7" id="KW-0812">Transmembrane</keyword>
<accession>A0A3R1AUG0</accession>
<dbReference type="Pfam" id="PF01943">
    <property type="entry name" value="Polysacc_synt"/>
    <property type="match status" value="1"/>
</dbReference>
<keyword evidence="4 7" id="KW-1133">Transmembrane helix</keyword>
<dbReference type="EMBL" id="RVVJ01000037">
    <property type="protein sequence ID" value="MML56217.1"/>
    <property type="molecule type" value="Genomic_DNA"/>
</dbReference>
<evidence type="ECO:0000256" key="6">
    <source>
        <dbReference type="ARBA" id="ARBA00049738"/>
    </source>
</evidence>
<feature type="transmembrane region" description="Helical" evidence="7">
    <location>
        <begin position="292"/>
        <end position="317"/>
    </location>
</feature>
<feature type="transmembrane region" description="Helical" evidence="7">
    <location>
        <begin position="246"/>
        <end position="271"/>
    </location>
</feature>
<feature type="transmembrane region" description="Helical" evidence="7">
    <location>
        <begin position="173"/>
        <end position="191"/>
    </location>
</feature>
<evidence type="ECO:0000256" key="7">
    <source>
        <dbReference type="SAM" id="Phobius"/>
    </source>
</evidence>
<dbReference type="GO" id="GO:0005886">
    <property type="term" value="C:plasma membrane"/>
    <property type="evidence" value="ECO:0007669"/>
    <property type="project" value="UniProtKB-SubCell"/>
</dbReference>
<feature type="transmembrane region" description="Helical" evidence="7">
    <location>
        <begin position="219"/>
        <end position="240"/>
    </location>
</feature>
<evidence type="ECO:0000256" key="3">
    <source>
        <dbReference type="ARBA" id="ARBA00022692"/>
    </source>
</evidence>
<dbReference type="InterPro" id="IPR050833">
    <property type="entry name" value="Poly_Biosynth_Transport"/>
</dbReference>
<protein>
    <recommendedName>
        <fullName evidence="6">Putative O-antigen transporter</fullName>
    </recommendedName>
</protein>
<feature type="transmembrane region" description="Helical" evidence="7">
    <location>
        <begin position="109"/>
        <end position="131"/>
    </location>
</feature>
<dbReference type="PANTHER" id="PTHR30250:SF11">
    <property type="entry name" value="O-ANTIGEN TRANSPORTER-RELATED"/>
    <property type="match status" value="1"/>
</dbReference>
<evidence type="ECO:0000313" key="8">
    <source>
        <dbReference type="EMBL" id="MML56217.1"/>
    </source>
</evidence>
<gene>
    <name evidence="8" type="ORF">D7N80_23640</name>
</gene>
<feature type="transmembrane region" description="Helical" evidence="7">
    <location>
        <begin position="7"/>
        <end position="31"/>
    </location>
</feature>
<feature type="transmembrane region" description="Helical" evidence="7">
    <location>
        <begin position="80"/>
        <end position="103"/>
    </location>
</feature>
<evidence type="ECO:0000256" key="2">
    <source>
        <dbReference type="ARBA" id="ARBA00022475"/>
    </source>
</evidence>
<dbReference type="Proteomes" id="UP000885348">
    <property type="component" value="Unassembled WGS sequence"/>
</dbReference>
<comment type="caution">
    <text evidence="8">The sequence shown here is derived from an EMBL/GenBank/DDBJ whole genome shotgun (WGS) entry which is preliminary data.</text>
</comment>
<dbReference type="AlphaFoldDB" id="A0A3R1AUG0"/>
<keyword evidence="5 7" id="KW-0472">Membrane</keyword>
<feature type="transmembrane region" description="Helical" evidence="7">
    <location>
        <begin position="361"/>
        <end position="384"/>
    </location>
</feature>
<feature type="transmembrane region" description="Helical" evidence="7">
    <location>
        <begin position="143"/>
        <end position="167"/>
    </location>
</feature>
<evidence type="ECO:0000256" key="4">
    <source>
        <dbReference type="ARBA" id="ARBA00022989"/>
    </source>
</evidence>
<organism evidence="8">
    <name type="scientific">Salmonella enterica I</name>
    <dbReference type="NCBI Taxonomy" id="59201"/>
    <lineage>
        <taxon>Bacteria</taxon>
        <taxon>Pseudomonadati</taxon>
        <taxon>Pseudomonadota</taxon>
        <taxon>Gammaproteobacteria</taxon>
        <taxon>Enterobacterales</taxon>
        <taxon>Enterobacteriaceae</taxon>
        <taxon>Salmonella</taxon>
    </lineage>
</organism>
<dbReference type="PANTHER" id="PTHR30250">
    <property type="entry name" value="PST FAMILY PREDICTED COLANIC ACID TRANSPORTER"/>
    <property type="match status" value="1"/>
</dbReference>
<sequence length="413" mass="45862">MFKVKAIFLLRIIGAIFALLVSIIISRILTIDEAGNVFFLLSITGVIASLSTMGQNNLILKKCASINFTIKAKSNFFNNCIIRSVVFGLLLSIILIPVIYYFSNNQILYSAWYVVLLLIVFSSVNILLYSYIQSQGKVTLSIVIQYIFQPLIFMFFVFFCFLCAKASGFSVSLSYLVSVVVVGSGGLVYVYRCEAEEEKTDCKKAALVPFKFRELSEYFIGNSLGMIIIQSYVVLSGLLLPSSDVAIIAVSDRISLIVNLLAMSISAILAPRIASLYSQGKMYDIKVLTRKAIVFITIPCVFLLVIFPFISGFLLSIFGAEYRNAGEVLLILVLAQIINAALCPIYVFLNMSDKQGFISKLHIYMLIPALGLSFYLTHFFGIIGIAISKLIVVALINLIPLIYSVFLFNRVTK</sequence>
<proteinExistence type="predicted"/>
<feature type="transmembrane region" description="Helical" evidence="7">
    <location>
        <begin position="329"/>
        <end position="349"/>
    </location>
</feature>
<feature type="transmembrane region" description="Helical" evidence="7">
    <location>
        <begin position="37"/>
        <end position="59"/>
    </location>
</feature>
<keyword evidence="2" id="KW-1003">Cell membrane</keyword>
<evidence type="ECO:0000256" key="1">
    <source>
        <dbReference type="ARBA" id="ARBA00004651"/>
    </source>
</evidence>